<comment type="caution">
    <text evidence="4">The sequence shown here is derived from an EMBL/GenBank/DDBJ whole genome shotgun (WGS) entry which is preliminary data.</text>
</comment>
<dbReference type="Pfam" id="PF14291">
    <property type="entry name" value="DUF4371"/>
    <property type="match status" value="1"/>
</dbReference>
<dbReference type="Pfam" id="PF05699">
    <property type="entry name" value="Dimer_Tnp_hAT"/>
    <property type="match status" value="1"/>
</dbReference>
<evidence type="ECO:0000256" key="1">
    <source>
        <dbReference type="SAM" id="MobiDB-lite"/>
    </source>
</evidence>
<evidence type="ECO:0000313" key="5">
    <source>
        <dbReference type="EMBL" id="CAF4852446.1"/>
    </source>
</evidence>
<dbReference type="InterPro" id="IPR025398">
    <property type="entry name" value="DUF4371"/>
</dbReference>
<dbReference type="InterPro" id="IPR008906">
    <property type="entry name" value="HATC_C_dom"/>
</dbReference>
<accession>A0A820YGP5</accession>
<evidence type="ECO:0000313" key="6">
    <source>
        <dbReference type="Proteomes" id="UP000663851"/>
    </source>
</evidence>
<feature type="compositionally biased region" description="Polar residues" evidence="1">
    <location>
        <begin position="28"/>
        <end position="38"/>
    </location>
</feature>
<feature type="domain" description="DUF4371" evidence="3">
    <location>
        <begin position="221"/>
        <end position="392"/>
    </location>
</feature>
<dbReference type="InterPro" id="IPR012337">
    <property type="entry name" value="RNaseH-like_sf"/>
</dbReference>
<feature type="domain" description="HAT C-terminal dimerisation" evidence="2">
    <location>
        <begin position="727"/>
        <end position="785"/>
    </location>
</feature>
<organism evidence="4 6">
    <name type="scientific">Rotaria socialis</name>
    <dbReference type="NCBI Taxonomy" id="392032"/>
    <lineage>
        <taxon>Eukaryota</taxon>
        <taxon>Metazoa</taxon>
        <taxon>Spiralia</taxon>
        <taxon>Gnathifera</taxon>
        <taxon>Rotifera</taxon>
        <taxon>Eurotatoria</taxon>
        <taxon>Bdelloidea</taxon>
        <taxon>Philodinida</taxon>
        <taxon>Philodinidae</taxon>
        <taxon>Rotaria</taxon>
    </lineage>
</organism>
<dbReference type="Proteomes" id="UP000663848">
    <property type="component" value="Unassembled WGS sequence"/>
</dbReference>
<proteinExistence type="predicted"/>
<feature type="region of interest" description="Disordered" evidence="1">
    <location>
        <begin position="18"/>
        <end position="82"/>
    </location>
</feature>
<evidence type="ECO:0000259" key="3">
    <source>
        <dbReference type="Pfam" id="PF14291"/>
    </source>
</evidence>
<dbReference type="EMBL" id="CAJOBO010005534">
    <property type="protein sequence ID" value="CAF4546203.1"/>
    <property type="molecule type" value="Genomic_DNA"/>
</dbReference>
<dbReference type="PANTHER" id="PTHR45749:SF37">
    <property type="entry name" value="OS05G0311600 PROTEIN"/>
    <property type="match status" value="1"/>
</dbReference>
<dbReference type="GO" id="GO:0046983">
    <property type="term" value="F:protein dimerization activity"/>
    <property type="evidence" value="ECO:0007669"/>
    <property type="project" value="InterPro"/>
</dbReference>
<dbReference type="Proteomes" id="UP000663851">
    <property type="component" value="Unassembled WGS sequence"/>
</dbReference>
<evidence type="ECO:0008006" key="7">
    <source>
        <dbReference type="Google" id="ProtNLM"/>
    </source>
</evidence>
<feature type="compositionally biased region" description="Low complexity" evidence="1">
    <location>
        <begin position="68"/>
        <end position="81"/>
    </location>
</feature>
<feature type="compositionally biased region" description="Low complexity" evidence="1">
    <location>
        <begin position="47"/>
        <end position="58"/>
    </location>
</feature>
<protein>
    <recommendedName>
        <fullName evidence="7">Zinc finger MYM-type protein 1-like</fullName>
    </recommendedName>
</protein>
<sequence>MYTSGFLKDFVVMEKKQPIGEQEEPISPYSSTNQQQEQIHLLSADEQQQQQSISSDSSTNKHQEQIHSSSSESSLLLSSSSNTPVSNVIDISRSAGELPAKPIRSSYPSNKDKRSFHSQWYSRFTWLEYSELTDSAYCYYCRHFSTGIILNNRQLENAFSSKQGFLSHQNTQCHKIAEINYKQYVARTKSSTNVLQVIDKSRNELVKRNREKRIKIVSTLHLCGRQMIATRGHEEGESSLNRGNFIELLRWASSTDPVALSILEDSDRNATYLSPCIQNELISLLANQIQQKISEKIKGCVFALMADESRDVSGCEQLSVVIRVIDRKVETNNDRNQYSFLFKEYFLGFVKLDQFDAETLNKEIAQLLSSLNIDLQNCIAVCFDGAAVMAGKNGGVQALRRQQYIPHAIYIHCYAHKLNLVICDVTKEVPYLSEFYSIISKIYTYFHKSSVTNEIFKLVQQRLNLEDSSSSSTTTVKKWAETRWDSRWTSIKYIIQNYKVLINSLEELADDGTERSTDARGLLLALNEPLFIVTIFIMDRLLGKIKILSDQLKSKSLDFGTAHSLISAVINQISELRNEEEFTKLYDQIIEFSDKNNIDLNNKMKERRVRKTSTRFNNCLITCTIGQREEINNKNKYRIFVFYPVIDSILIEINDRFSKTNMDILRSVSSLSPDSSKFLEIDELKALCVMLKSDIQLLNNEIQVLKPMLKQLKPKNMIDLYFEVLPFEQAFPSILSLLIGAMTIPVSSTTTERTFSKMKLIKTVARNSMSDNRLSDLSLLAIEREFCVDYEKIIDAFAIQHKNSRIMLK</sequence>
<evidence type="ECO:0000259" key="2">
    <source>
        <dbReference type="Pfam" id="PF05699"/>
    </source>
</evidence>
<evidence type="ECO:0000313" key="4">
    <source>
        <dbReference type="EMBL" id="CAF4546203.1"/>
    </source>
</evidence>
<dbReference type="PANTHER" id="PTHR45749">
    <property type="match status" value="1"/>
</dbReference>
<gene>
    <name evidence="4" type="ORF">HFQ381_LOCUS30614</name>
    <name evidence="5" type="ORF">QYT958_LOCUS27283</name>
</gene>
<name>A0A820YGP5_9BILA</name>
<dbReference type="EMBL" id="CAJOBR010006858">
    <property type="protein sequence ID" value="CAF4852446.1"/>
    <property type="molecule type" value="Genomic_DNA"/>
</dbReference>
<dbReference type="AlphaFoldDB" id="A0A820YGP5"/>
<dbReference type="SUPFAM" id="SSF53098">
    <property type="entry name" value="Ribonuclease H-like"/>
    <property type="match status" value="1"/>
</dbReference>
<reference evidence="4" key="1">
    <citation type="submission" date="2021-02" db="EMBL/GenBank/DDBJ databases">
        <authorList>
            <person name="Nowell W R."/>
        </authorList>
    </citation>
    <scope>NUCLEOTIDE SEQUENCE</scope>
</reference>